<evidence type="ECO:0000313" key="2">
    <source>
        <dbReference type="EMBL" id="KAK9816271.1"/>
    </source>
</evidence>
<feature type="domain" description="Reverse transcriptase" evidence="1">
    <location>
        <begin position="328"/>
        <end position="442"/>
    </location>
</feature>
<dbReference type="InterPro" id="IPR000477">
    <property type="entry name" value="RT_dom"/>
</dbReference>
<dbReference type="EMBL" id="JALJOS010000082">
    <property type="protein sequence ID" value="KAK9816271.1"/>
    <property type="molecule type" value="Genomic_DNA"/>
</dbReference>
<gene>
    <name evidence="2" type="ORF">WJX74_004415</name>
</gene>
<organism evidence="2 3">
    <name type="scientific">Apatococcus lobatus</name>
    <dbReference type="NCBI Taxonomy" id="904363"/>
    <lineage>
        <taxon>Eukaryota</taxon>
        <taxon>Viridiplantae</taxon>
        <taxon>Chlorophyta</taxon>
        <taxon>core chlorophytes</taxon>
        <taxon>Trebouxiophyceae</taxon>
        <taxon>Chlorellales</taxon>
        <taxon>Chlorellaceae</taxon>
        <taxon>Apatococcus</taxon>
    </lineage>
</organism>
<dbReference type="CDD" id="cd01647">
    <property type="entry name" value="RT_LTR"/>
    <property type="match status" value="1"/>
</dbReference>
<dbReference type="SUPFAM" id="SSF56672">
    <property type="entry name" value="DNA/RNA polymerases"/>
    <property type="match status" value="1"/>
</dbReference>
<dbReference type="PANTHER" id="PTHR33064">
    <property type="entry name" value="POL PROTEIN"/>
    <property type="match status" value="1"/>
</dbReference>
<accession>A0AAW1Q5Z5</accession>
<comment type="caution">
    <text evidence="2">The sequence shown here is derived from an EMBL/GenBank/DDBJ whole genome shotgun (WGS) entry which is preliminary data.</text>
</comment>
<protein>
    <recommendedName>
        <fullName evidence="1">Reverse transcriptase domain-containing protein</fullName>
    </recommendedName>
</protein>
<dbReference type="Gene3D" id="3.10.10.10">
    <property type="entry name" value="HIV Type 1 Reverse Transcriptase, subunit A, domain 1"/>
    <property type="match status" value="1"/>
</dbReference>
<name>A0AAW1Q5Z5_9CHLO</name>
<dbReference type="InterPro" id="IPR043502">
    <property type="entry name" value="DNA/RNA_pol_sf"/>
</dbReference>
<dbReference type="Gene3D" id="3.30.70.270">
    <property type="match status" value="2"/>
</dbReference>
<dbReference type="InterPro" id="IPR051320">
    <property type="entry name" value="Viral_Replic_Matur_Polypro"/>
</dbReference>
<proteinExistence type="predicted"/>
<dbReference type="AlphaFoldDB" id="A0AAW1Q5Z5"/>
<reference evidence="2 3" key="1">
    <citation type="journal article" date="2024" name="Nat. Commun.">
        <title>Phylogenomics reveals the evolutionary origins of lichenization in chlorophyte algae.</title>
        <authorList>
            <person name="Puginier C."/>
            <person name="Libourel C."/>
            <person name="Otte J."/>
            <person name="Skaloud P."/>
            <person name="Haon M."/>
            <person name="Grisel S."/>
            <person name="Petersen M."/>
            <person name="Berrin J.G."/>
            <person name="Delaux P.M."/>
            <person name="Dal Grande F."/>
            <person name="Keller J."/>
        </authorList>
    </citation>
    <scope>NUCLEOTIDE SEQUENCE [LARGE SCALE GENOMIC DNA]</scope>
    <source>
        <strain evidence="2 3">SAG 2145</strain>
    </source>
</reference>
<dbReference type="Proteomes" id="UP001438707">
    <property type="component" value="Unassembled WGS sequence"/>
</dbReference>
<dbReference type="PANTHER" id="PTHR33064:SF37">
    <property type="entry name" value="RIBONUCLEASE H"/>
    <property type="match status" value="1"/>
</dbReference>
<dbReference type="InterPro" id="IPR043128">
    <property type="entry name" value="Rev_trsase/Diguanyl_cyclase"/>
</dbReference>
<evidence type="ECO:0000259" key="1">
    <source>
        <dbReference type="Pfam" id="PF00078"/>
    </source>
</evidence>
<keyword evidence="3" id="KW-1185">Reference proteome</keyword>
<dbReference type="Pfam" id="PF00078">
    <property type="entry name" value="RVT_1"/>
    <property type="match status" value="1"/>
</dbReference>
<evidence type="ECO:0000313" key="3">
    <source>
        <dbReference type="Proteomes" id="UP001438707"/>
    </source>
</evidence>
<sequence length="598" mass="67047">MVSTSLSFKVADGRIARSMGELNGVKLSFGDCDFTVCLAVVDSMEHTLMLGVSFVHQAGGTNAMVEPYWTVKDDCTTTEWGGLNVWCNPSFHMVGAVLENYLRCKKGSPTNTSATFVVPGWVGAAWWEMLKSICRLVRYYPPWSHIFTASPVKGADARRLLGPVRWPVAVAVSDAGPLPSQNMARREGDWDPEYLEKVIEEQARLKPDPEVDPLDMIKLAPDLTELQKEQVNDRLRLFNKTLWAITNYDLMEPINVIEHRIHVSDPAPIVRKGPPKSHAELWFSSHKSLGTPNLQKSGYASITAVIRPRGRNDKTYGDDTACPEVLPTLQALGASKWFGSADGKSAFHQIAMAADSRRYTAFQIKGEGAYEFLRMPFGLKTAPATFIRAINMILEGSSRLHSFVDDIKHGAPDWEGHLDDITDLANRATLHKLRLSPKKFYAGFRSLKGFGYIVDFQGFHPDPEKVEPILSILTPTDVTGIRSFVGMVNYYSALVPNISRWTGPHNDLTQKGRNAIRDWTEVHTQCFETLKQALADAPGLAFPDVEKRIYPGPCLVYPKTQWQLDFGSLYWWRPIRKLTRARPLPPELGRRAAMAWVF</sequence>